<proteinExistence type="predicted"/>
<evidence type="ECO:0000256" key="1">
    <source>
        <dbReference type="ARBA" id="ARBA00004651"/>
    </source>
</evidence>
<accession>L0D6L1</accession>
<comment type="function">
    <text evidence="8">Part of the ABC transporter complex CysAWTP (TC 3.A.1.6.1) involved in sulfate/thiosulfate import. Probably responsible for the translocation of the substrate across the membrane.</text>
</comment>
<evidence type="ECO:0000313" key="11">
    <source>
        <dbReference type="EMBL" id="AGA25044.1"/>
    </source>
</evidence>
<dbReference type="OrthoDB" id="266229at2"/>
<dbReference type="KEGG" id="saci:Sinac_0629"/>
<evidence type="ECO:0000256" key="9">
    <source>
        <dbReference type="SAM" id="Phobius"/>
    </source>
</evidence>
<dbReference type="InterPro" id="IPR005667">
    <property type="entry name" value="Sulph_transpt2"/>
</dbReference>
<keyword evidence="3" id="KW-0813">Transport</keyword>
<evidence type="ECO:0000256" key="8">
    <source>
        <dbReference type="ARBA" id="ARBA00025323"/>
    </source>
</evidence>
<name>L0D6L1_SINAD</name>
<dbReference type="PROSITE" id="PS50928">
    <property type="entry name" value="ABC_TM1"/>
    <property type="match status" value="1"/>
</dbReference>
<evidence type="ECO:0000313" key="12">
    <source>
        <dbReference type="Proteomes" id="UP000010798"/>
    </source>
</evidence>
<dbReference type="InterPro" id="IPR035906">
    <property type="entry name" value="MetI-like_sf"/>
</dbReference>
<feature type="domain" description="ABC transmembrane type-1" evidence="10">
    <location>
        <begin position="79"/>
        <end position="282"/>
    </location>
</feature>
<dbReference type="STRING" id="886293.Sinac_0629"/>
<feature type="transmembrane region" description="Helical" evidence="9">
    <location>
        <begin position="79"/>
        <end position="105"/>
    </location>
</feature>
<dbReference type="RefSeq" id="WP_015244227.1">
    <property type="nucleotide sequence ID" value="NC_019892.1"/>
</dbReference>
<evidence type="ECO:0000256" key="6">
    <source>
        <dbReference type="ARBA" id="ARBA00023032"/>
    </source>
</evidence>
<feature type="transmembrane region" description="Helical" evidence="9">
    <location>
        <begin position="151"/>
        <end position="175"/>
    </location>
</feature>
<keyword evidence="7 9" id="KW-0472">Membrane</keyword>
<reference evidence="11 12" key="1">
    <citation type="submission" date="2012-02" db="EMBL/GenBank/DDBJ databases">
        <title>Complete sequence of chromosome of Singulisphaera acidiphila DSM 18658.</title>
        <authorList>
            <consortium name="US DOE Joint Genome Institute (JGI-PGF)"/>
            <person name="Lucas S."/>
            <person name="Copeland A."/>
            <person name="Lapidus A."/>
            <person name="Glavina del Rio T."/>
            <person name="Dalin E."/>
            <person name="Tice H."/>
            <person name="Bruce D."/>
            <person name="Goodwin L."/>
            <person name="Pitluck S."/>
            <person name="Peters L."/>
            <person name="Ovchinnikova G."/>
            <person name="Chertkov O."/>
            <person name="Kyrpides N."/>
            <person name="Mavromatis K."/>
            <person name="Ivanova N."/>
            <person name="Brettin T."/>
            <person name="Detter J.C."/>
            <person name="Han C."/>
            <person name="Larimer F."/>
            <person name="Land M."/>
            <person name="Hauser L."/>
            <person name="Markowitz V."/>
            <person name="Cheng J.-F."/>
            <person name="Hugenholtz P."/>
            <person name="Woyke T."/>
            <person name="Wu D."/>
            <person name="Tindall B."/>
            <person name="Pomrenke H."/>
            <person name="Brambilla E."/>
            <person name="Klenk H.-P."/>
            <person name="Eisen J.A."/>
        </authorList>
    </citation>
    <scope>NUCLEOTIDE SEQUENCE [LARGE SCALE GENOMIC DNA]</scope>
    <source>
        <strain evidence="12">ATCC BAA-1392 / DSM 18658 / VKM B-2454 / MOB10</strain>
    </source>
</reference>
<dbReference type="CDD" id="cd06261">
    <property type="entry name" value="TM_PBP2"/>
    <property type="match status" value="1"/>
</dbReference>
<keyword evidence="6" id="KW-0764">Sulfate transport</keyword>
<dbReference type="AlphaFoldDB" id="L0D6L1"/>
<dbReference type="Pfam" id="PF00528">
    <property type="entry name" value="BPD_transp_1"/>
    <property type="match status" value="1"/>
</dbReference>
<comment type="subcellular location">
    <subcellularLocation>
        <location evidence="1">Cell membrane</location>
        <topology evidence="1">Multi-pass membrane protein</topology>
    </subcellularLocation>
</comment>
<feature type="transmembrane region" description="Helical" evidence="9">
    <location>
        <begin position="263"/>
        <end position="282"/>
    </location>
</feature>
<dbReference type="eggNOG" id="COG4208">
    <property type="taxonomic scope" value="Bacteria"/>
</dbReference>
<dbReference type="InterPro" id="IPR000515">
    <property type="entry name" value="MetI-like"/>
</dbReference>
<evidence type="ECO:0000256" key="5">
    <source>
        <dbReference type="ARBA" id="ARBA00022989"/>
    </source>
</evidence>
<feature type="transmembrane region" description="Helical" evidence="9">
    <location>
        <begin position="117"/>
        <end position="139"/>
    </location>
</feature>
<dbReference type="HOGENOM" id="CLU_016047_14_0_0"/>
<keyword evidence="5 9" id="KW-1133">Transmembrane helix</keyword>
<dbReference type="Gene3D" id="1.10.3720.10">
    <property type="entry name" value="MetI-like"/>
    <property type="match status" value="1"/>
</dbReference>
<keyword evidence="4 9" id="KW-0812">Transmembrane</keyword>
<dbReference type="Proteomes" id="UP000010798">
    <property type="component" value="Chromosome"/>
</dbReference>
<evidence type="ECO:0000256" key="4">
    <source>
        <dbReference type="ARBA" id="ARBA00022692"/>
    </source>
</evidence>
<keyword evidence="12" id="KW-1185">Reference proteome</keyword>
<gene>
    <name evidence="11" type="ordered locus">Sinac_0629</name>
</gene>
<dbReference type="GO" id="GO:0005886">
    <property type="term" value="C:plasma membrane"/>
    <property type="evidence" value="ECO:0007669"/>
    <property type="project" value="UniProtKB-SubCell"/>
</dbReference>
<feature type="transmembrane region" description="Helical" evidence="9">
    <location>
        <begin position="33"/>
        <end position="59"/>
    </location>
</feature>
<dbReference type="SUPFAM" id="SSF161098">
    <property type="entry name" value="MetI-like"/>
    <property type="match status" value="1"/>
</dbReference>
<organism evidence="11 12">
    <name type="scientific">Singulisphaera acidiphila (strain ATCC BAA-1392 / DSM 18658 / VKM B-2454 / MOB10)</name>
    <dbReference type="NCBI Taxonomy" id="886293"/>
    <lineage>
        <taxon>Bacteria</taxon>
        <taxon>Pseudomonadati</taxon>
        <taxon>Planctomycetota</taxon>
        <taxon>Planctomycetia</taxon>
        <taxon>Isosphaerales</taxon>
        <taxon>Isosphaeraceae</taxon>
        <taxon>Singulisphaera</taxon>
    </lineage>
</organism>
<dbReference type="GO" id="GO:0015419">
    <property type="term" value="F:ABC-type sulfate transporter activity"/>
    <property type="evidence" value="ECO:0007669"/>
    <property type="project" value="InterPro"/>
</dbReference>
<dbReference type="EMBL" id="CP003364">
    <property type="protein sequence ID" value="AGA25044.1"/>
    <property type="molecule type" value="Genomic_DNA"/>
</dbReference>
<dbReference type="PANTHER" id="PTHR30406:SF1">
    <property type="entry name" value="SULFATE TRANSPORT SYSTEM PERMEASE PROTEIN CYSW"/>
    <property type="match status" value="1"/>
</dbReference>
<evidence type="ECO:0000256" key="2">
    <source>
        <dbReference type="ARBA" id="ARBA00011779"/>
    </source>
</evidence>
<comment type="subunit">
    <text evidence="2">The complex is composed of two ATP-binding proteins (CysA), two transmembrane proteins (CysT and CysW) and a solute-binding protein (CysP).</text>
</comment>
<dbReference type="PANTHER" id="PTHR30406">
    <property type="entry name" value="SULFATE TRANSPORT SYSTEM PERMEASE PROTEIN"/>
    <property type="match status" value="1"/>
</dbReference>
<sequence length="296" mass="32099">MAVDVDLEVDVLPATQTQTTTKTKRDRLPWGRWLLIGLVVGWFAILVLVPALALVRAALAGGFRPFLNALAAPSAREAFRLTLLITLLATVVNTVFGLALAIVLARQNFWGKTLADGIVDLPFAISPIVAGLMLIILYGGKGWIGHWLEPLGIQVVYALPGMVLATTFVTLPFVVREVVPVLREFGVDQEEVAYTLGAGRWRTFWSVTLPSIRWGLAYGVTLTVARSLGEFGALLVVSGNILGRTQTATLYVHDGIESFDIEGAYAASVLLAGVSFVMLIGMEHFRKHVEAREESS</sequence>
<evidence type="ECO:0000256" key="3">
    <source>
        <dbReference type="ARBA" id="ARBA00022448"/>
    </source>
</evidence>
<protein>
    <submittedName>
        <fullName evidence="11">Sulfate ABC transporter, permease protein</fullName>
    </submittedName>
</protein>
<dbReference type="NCBIfam" id="TIGR00969">
    <property type="entry name" value="3a0106s02"/>
    <property type="match status" value="1"/>
</dbReference>
<evidence type="ECO:0000256" key="7">
    <source>
        <dbReference type="ARBA" id="ARBA00023136"/>
    </source>
</evidence>
<evidence type="ECO:0000259" key="10">
    <source>
        <dbReference type="PROSITE" id="PS50928"/>
    </source>
</evidence>